<evidence type="ECO:0000313" key="3">
    <source>
        <dbReference type="Proteomes" id="UP000022910"/>
    </source>
</evidence>
<dbReference type="InterPro" id="IPR032474">
    <property type="entry name" value="Argonaute_N"/>
</dbReference>
<proteinExistence type="predicted"/>
<dbReference type="OrthoDB" id="10252740at2759"/>
<protein>
    <recommendedName>
        <fullName evidence="1">Protein argonaute N-terminal domain-containing protein</fullName>
    </recommendedName>
</protein>
<dbReference type="HOGENOM" id="CLU_165658_0_0_1"/>
<dbReference type="AlphaFoldDB" id="A0A015JWP3"/>
<dbReference type="STRING" id="1432141.A0A015JWP3"/>
<sequence>MEEVLFSQFVKRPSTCDLGAQIKVRANFFEVTRMQDTNISQYEVNITPTVPQRLNRRVFNRLVEQYRERALGGARPVFDGSAIVFTHKPLPFETRSFDVKYLKFYFLPFLTFEIFKFNYHN</sequence>
<organism evidence="2 3">
    <name type="scientific">Rhizophagus irregularis (strain DAOM 197198w)</name>
    <name type="common">Glomus intraradices</name>
    <dbReference type="NCBI Taxonomy" id="1432141"/>
    <lineage>
        <taxon>Eukaryota</taxon>
        <taxon>Fungi</taxon>
        <taxon>Fungi incertae sedis</taxon>
        <taxon>Mucoromycota</taxon>
        <taxon>Glomeromycotina</taxon>
        <taxon>Glomeromycetes</taxon>
        <taxon>Glomerales</taxon>
        <taxon>Glomeraceae</taxon>
        <taxon>Rhizophagus</taxon>
    </lineage>
</organism>
<accession>A0A015JWP3</accession>
<evidence type="ECO:0000259" key="1">
    <source>
        <dbReference type="Pfam" id="PF16486"/>
    </source>
</evidence>
<gene>
    <name evidence="2" type="ORF">RirG_188350</name>
</gene>
<dbReference type="Proteomes" id="UP000022910">
    <property type="component" value="Unassembled WGS sequence"/>
</dbReference>
<feature type="domain" description="Protein argonaute N-terminal" evidence="1">
    <location>
        <begin position="21"/>
        <end position="99"/>
    </location>
</feature>
<comment type="caution">
    <text evidence="2">The sequence shown here is derived from an EMBL/GenBank/DDBJ whole genome shotgun (WGS) entry which is preliminary data.</text>
</comment>
<dbReference type="EMBL" id="JEMT01026396">
    <property type="protein sequence ID" value="EXX59519.1"/>
    <property type="molecule type" value="Genomic_DNA"/>
</dbReference>
<reference evidence="2 3" key="1">
    <citation type="submission" date="2014-02" db="EMBL/GenBank/DDBJ databases">
        <title>Single nucleus genome sequencing reveals high similarity among nuclei of an endomycorrhizal fungus.</title>
        <authorList>
            <person name="Lin K."/>
            <person name="Geurts R."/>
            <person name="Zhang Z."/>
            <person name="Limpens E."/>
            <person name="Saunders D.G."/>
            <person name="Mu D."/>
            <person name="Pang E."/>
            <person name="Cao H."/>
            <person name="Cha H."/>
            <person name="Lin T."/>
            <person name="Zhou Q."/>
            <person name="Shang Y."/>
            <person name="Li Y."/>
            <person name="Ivanov S."/>
            <person name="Sharma T."/>
            <person name="Velzen R.V."/>
            <person name="Ruijter N.D."/>
            <person name="Aanen D.K."/>
            <person name="Win J."/>
            <person name="Kamoun S."/>
            <person name="Bisseling T."/>
            <person name="Huang S."/>
        </authorList>
    </citation>
    <scope>NUCLEOTIDE SEQUENCE [LARGE SCALE GENOMIC DNA]</scope>
    <source>
        <strain evidence="3">DAOM197198w</strain>
    </source>
</reference>
<keyword evidence="3" id="KW-1185">Reference proteome</keyword>
<name>A0A015JWP3_RHIIW</name>
<evidence type="ECO:0000313" key="2">
    <source>
        <dbReference type="EMBL" id="EXX59519.1"/>
    </source>
</evidence>
<dbReference type="Pfam" id="PF16486">
    <property type="entry name" value="ArgoN"/>
    <property type="match status" value="1"/>
</dbReference>